<evidence type="ECO:0000256" key="1">
    <source>
        <dbReference type="SAM" id="MobiDB-lite"/>
    </source>
</evidence>
<protein>
    <submittedName>
        <fullName evidence="2">Uncharacterized protein</fullName>
    </submittedName>
</protein>
<dbReference type="Proteomes" id="UP000828390">
    <property type="component" value="Unassembled WGS sequence"/>
</dbReference>
<evidence type="ECO:0000313" key="3">
    <source>
        <dbReference type="Proteomes" id="UP000828390"/>
    </source>
</evidence>
<reference evidence="2" key="2">
    <citation type="submission" date="2020-11" db="EMBL/GenBank/DDBJ databases">
        <authorList>
            <person name="McCartney M.A."/>
            <person name="Auch B."/>
            <person name="Kono T."/>
            <person name="Mallez S."/>
            <person name="Becker A."/>
            <person name="Gohl D.M."/>
            <person name="Silverstein K.A.T."/>
            <person name="Koren S."/>
            <person name="Bechman K.B."/>
            <person name="Herman A."/>
            <person name="Abrahante J.E."/>
            <person name="Garbe J."/>
        </authorList>
    </citation>
    <scope>NUCLEOTIDE SEQUENCE</scope>
    <source>
        <strain evidence="2">Duluth1</strain>
        <tissue evidence="2">Whole animal</tissue>
    </source>
</reference>
<dbReference type="EMBL" id="JAIWYP010000009">
    <property type="protein sequence ID" value="KAH3778731.1"/>
    <property type="molecule type" value="Genomic_DNA"/>
</dbReference>
<feature type="region of interest" description="Disordered" evidence="1">
    <location>
        <begin position="1"/>
        <end position="31"/>
    </location>
</feature>
<feature type="region of interest" description="Disordered" evidence="1">
    <location>
        <begin position="39"/>
        <end position="58"/>
    </location>
</feature>
<evidence type="ECO:0000313" key="2">
    <source>
        <dbReference type="EMBL" id="KAH3778731.1"/>
    </source>
</evidence>
<organism evidence="2 3">
    <name type="scientific">Dreissena polymorpha</name>
    <name type="common">Zebra mussel</name>
    <name type="synonym">Mytilus polymorpha</name>
    <dbReference type="NCBI Taxonomy" id="45954"/>
    <lineage>
        <taxon>Eukaryota</taxon>
        <taxon>Metazoa</taxon>
        <taxon>Spiralia</taxon>
        <taxon>Lophotrochozoa</taxon>
        <taxon>Mollusca</taxon>
        <taxon>Bivalvia</taxon>
        <taxon>Autobranchia</taxon>
        <taxon>Heteroconchia</taxon>
        <taxon>Euheterodonta</taxon>
        <taxon>Imparidentia</taxon>
        <taxon>Neoheterodontei</taxon>
        <taxon>Myida</taxon>
        <taxon>Dreissenoidea</taxon>
        <taxon>Dreissenidae</taxon>
        <taxon>Dreissena</taxon>
    </lineage>
</organism>
<name>A0A9D4IK95_DREPO</name>
<keyword evidence="3" id="KW-1185">Reference proteome</keyword>
<gene>
    <name evidence="2" type="ORF">DPMN_180201</name>
</gene>
<comment type="caution">
    <text evidence="2">The sequence shown here is derived from an EMBL/GenBank/DDBJ whole genome shotgun (WGS) entry which is preliminary data.</text>
</comment>
<proteinExistence type="predicted"/>
<sequence length="58" mass="6667">MDMTHYPIRQQNTSPGNPKGRGREGGLETSCARTWVHMPSRWSRSGDRWKDSPRNVTP</sequence>
<feature type="compositionally biased region" description="Basic and acidic residues" evidence="1">
    <location>
        <begin position="44"/>
        <end position="58"/>
    </location>
</feature>
<dbReference type="AlphaFoldDB" id="A0A9D4IK95"/>
<accession>A0A9D4IK95</accession>
<reference evidence="2" key="1">
    <citation type="journal article" date="2019" name="bioRxiv">
        <title>The Genome of the Zebra Mussel, Dreissena polymorpha: A Resource for Invasive Species Research.</title>
        <authorList>
            <person name="McCartney M.A."/>
            <person name="Auch B."/>
            <person name="Kono T."/>
            <person name="Mallez S."/>
            <person name="Zhang Y."/>
            <person name="Obille A."/>
            <person name="Becker A."/>
            <person name="Abrahante J.E."/>
            <person name="Garbe J."/>
            <person name="Badalamenti J.P."/>
            <person name="Herman A."/>
            <person name="Mangelson H."/>
            <person name="Liachko I."/>
            <person name="Sullivan S."/>
            <person name="Sone E.D."/>
            <person name="Koren S."/>
            <person name="Silverstein K.A.T."/>
            <person name="Beckman K.B."/>
            <person name="Gohl D.M."/>
        </authorList>
    </citation>
    <scope>NUCLEOTIDE SEQUENCE</scope>
    <source>
        <strain evidence="2">Duluth1</strain>
        <tissue evidence="2">Whole animal</tissue>
    </source>
</reference>